<dbReference type="PANTHER" id="PTHR30435">
    <property type="entry name" value="FLAGELLAR PROTEIN"/>
    <property type="match status" value="1"/>
</dbReference>
<keyword evidence="8" id="KW-0969">Cilium</keyword>
<dbReference type="PANTHER" id="PTHR30435:SF19">
    <property type="entry name" value="FLAGELLAR BASAL-BODY ROD PROTEIN FLGG"/>
    <property type="match status" value="1"/>
</dbReference>
<feature type="domain" description="Flagellar basal body rod protein N-terminal" evidence="5">
    <location>
        <begin position="12"/>
        <end position="31"/>
    </location>
</feature>
<name>A0ABU5LSA2_9SPHN</name>
<evidence type="ECO:0000259" key="5">
    <source>
        <dbReference type="Pfam" id="PF00460"/>
    </source>
</evidence>
<comment type="similarity">
    <text evidence="2 4">Belongs to the flagella basal body rod proteins family.</text>
</comment>
<comment type="caution">
    <text evidence="8">The sequence shown here is derived from an EMBL/GenBank/DDBJ whole genome shotgun (WGS) entry which is preliminary data.</text>
</comment>
<keyword evidence="8" id="KW-0966">Cell projection</keyword>
<dbReference type="InterPro" id="IPR037925">
    <property type="entry name" value="FlgE/F/G-like"/>
</dbReference>
<evidence type="ECO:0000256" key="2">
    <source>
        <dbReference type="ARBA" id="ARBA00009677"/>
    </source>
</evidence>
<accession>A0ABU5LSA2</accession>
<protein>
    <submittedName>
        <fullName evidence="8">Flagellar hook basal-body protein</fullName>
    </submittedName>
</protein>
<evidence type="ECO:0000256" key="1">
    <source>
        <dbReference type="ARBA" id="ARBA00004117"/>
    </source>
</evidence>
<dbReference type="Pfam" id="PF00460">
    <property type="entry name" value="Flg_bb_rod"/>
    <property type="match status" value="1"/>
</dbReference>
<sequence length="236" mass="24880">MDSATAIMRMAERRLDVVAHNVANIATPGYKRRIGFAQAMAAGSAMPAPPAEAMVELMVRHDRSQAQLSQTGNPFDLAISGEGYFRVRAGDGILYTRQGQFHRDADGLVVSPQGYVLQQAGGGDLVLDSATMRIRQDGTVLDGERPIARIAIETGADAAAMTAVGESFYAAPDGTMAQAEGAVVRQGMLEGSNVTLGDEMTQSMVAVRQAESGARLIQLYDELIGRAVSAFGSSGK</sequence>
<evidence type="ECO:0000313" key="9">
    <source>
        <dbReference type="Proteomes" id="UP001292182"/>
    </source>
</evidence>
<feature type="domain" description="Flagellar hook protein FlgE/F/G-like D1" evidence="7">
    <location>
        <begin position="78"/>
        <end position="140"/>
    </location>
</feature>
<organism evidence="8 9">
    <name type="scientific">Sphingomonas sanguinis</name>
    <dbReference type="NCBI Taxonomy" id="33051"/>
    <lineage>
        <taxon>Bacteria</taxon>
        <taxon>Pseudomonadati</taxon>
        <taxon>Pseudomonadota</taxon>
        <taxon>Alphaproteobacteria</taxon>
        <taxon>Sphingomonadales</taxon>
        <taxon>Sphingomonadaceae</taxon>
        <taxon>Sphingomonas</taxon>
    </lineage>
</organism>
<dbReference type="InterPro" id="IPR020013">
    <property type="entry name" value="Flagellar_FlgE/F/G"/>
</dbReference>
<dbReference type="Pfam" id="PF22692">
    <property type="entry name" value="LlgE_F_G_D1"/>
    <property type="match status" value="1"/>
</dbReference>
<evidence type="ECO:0000256" key="3">
    <source>
        <dbReference type="ARBA" id="ARBA00023143"/>
    </source>
</evidence>
<evidence type="ECO:0000259" key="6">
    <source>
        <dbReference type="Pfam" id="PF06429"/>
    </source>
</evidence>
<keyword evidence="8" id="KW-0282">Flagellum</keyword>
<dbReference type="Proteomes" id="UP001292182">
    <property type="component" value="Unassembled WGS sequence"/>
</dbReference>
<dbReference type="InterPro" id="IPR010930">
    <property type="entry name" value="Flg_bb/hook_C_dom"/>
</dbReference>
<dbReference type="SUPFAM" id="SSF117143">
    <property type="entry name" value="Flagellar hook protein flgE"/>
    <property type="match status" value="1"/>
</dbReference>
<proteinExistence type="inferred from homology"/>
<keyword evidence="9" id="KW-1185">Reference proteome</keyword>
<feature type="domain" description="Flagellar basal-body/hook protein C-terminal" evidence="6">
    <location>
        <begin position="185"/>
        <end position="228"/>
    </location>
</feature>
<comment type="subcellular location">
    <subcellularLocation>
        <location evidence="1 4">Bacterial flagellum basal body</location>
    </subcellularLocation>
</comment>
<dbReference type="Pfam" id="PF06429">
    <property type="entry name" value="Flg_bbr_C"/>
    <property type="match status" value="1"/>
</dbReference>
<evidence type="ECO:0000259" key="7">
    <source>
        <dbReference type="Pfam" id="PF22692"/>
    </source>
</evidence>
<evidence type="ECO:0000313" key="8">
    <source>
        <dbReference type="EMBL" id="MDZ7282810.1"/>
    </source>
</evidence>
<evidence type="ECO:0000256" key="4">
    <source>
        <dbReference type="RuleBase" id="RU362116"/>
    </source>
</evidence>
<dbReference type="NCBIfam" id="TIGR03506">
    <property type="entry name" value="FlgEFG_subfam"/>
    <property type="match status" value="1"/>
</dbReference>
<gene>
    <name evidence="8" type="ORF">N4G62_12305</name>
</gene>
<dbReference type="EMBL" id="JAOBTW010000012">
    <property type="protein sequence ID" value="MDZ7282810.1"/>
    <property type="molecule type" value="Genomic_DNA"/>
</dbReference>
<dbReference type="InterPro" id="IPR001444">
    <property type="entry name" value="Flag_bb_rod_N"/>
</dbReference>
<dbReference type="InterPro" id="IPR053967">
    <property type="entry name" value="LlgE_F_G-like_D1"/>
</dbReference>
<keyword evidence="3 4" id="KW-0975">Bacterial flagellum</keyword>
<reference evidence="9" key="1">
    <citation type="submission" date="2023-07" db="EMBL/GenBank/DDBJ databases">
        <title>Whole genome sequence analysis of rice epiphytic Sphingomonas sanguinis OsEp_Plm_15B2.</title>
        <authorList>
            <person name="Sahu K.P."/>
            <person name="Asharani P."/>
            <person name="Reddy B."/>
            <person name="Kumar A."/>
        </authorList>
    </citation>
    <scope>NUCLEOTIDE SEQUENCE [LARGE SCALE GENOMIC DNA]</scope>
    <source>
        <strain evidence="9">OsEp_Plm_15B2</strain>
    </source>
</reference>